<dbReference type="EMBL" id="SLWS01000002">
    <property type="protein sequence ID" value="TCO62251.1"/>
    <property type="molecule type" value="Genomic_DNA"/>
</dbReference>
<evidence type="ECO:0000313" key="1">
    <source>
        <dbReference type="EMBL" id="TCO62251.1"/>
    </source>
</evidence>
<comment type="caution">
    <text evidence="1">The sequence shown here is derived from an EMBL/GenBank/DDBJ whole genome shotgun (WGS) entry which is preliminary data.</text>
</comment>
<dbReference type="Proteomes" id="UP000295680">
    <property type="component" value="Unassembled WGS sequence"/>
</dbReference>
<name>A0A4R2JPX3_9PSEU</name>
<proteinExistence type="predicted"/>
<protein>
    <recommendedName>
        <fullName evidence="3">HEAT repeat protein</fullName>
    </recommendedName>
</protein>
<accession>A0A4R2JPX3</accession>
<reference evidence="1 2" key="1">
    <citation type="submission" date="2019-03" db="EMBL/GenBank/DDBJ databases">
        <title>Genomic Encyclopedia of Type Strains, Phase IV (KMG-IV): sequencing the most valuable type-strain genomes for metagenomic binning, comparative biology and taxonomic classification.</title>
        <authorList>
            <person name="Goeker M."/>
        </authorList>
    </citation>
    <scope>NUCLEOTIDE SEQUENCE [LARGE SCALE GENOMIC DNA]</scope>
    <source>
        <strain evidence="1 2">DSM 45934</strain>
    </source>
</reference>
<organism evidence="1 2">
    <name type="scientific">Actinocrispum wychmicini</name>
    <dbReference type="NCBI Taxonomy" id="1213861"/>
    <lineage>
        <taxon>Bacteria</taxon>
        <taxon>Bacillati</taxon>
        <taxon>Actinomycetota</taxon>
        <taxon>Actinomycetes</taxon>
        <taxon>Pseudonocardiales</taxon>
        <taxon>Pseudonocardiaceae</taxon>
        <taxon>Actinocrispum</taxon>
    </lineage>
</organism>
<keyword evidence="2" id="KW-1185">Reference proteome</keyword>
<sequence length="685" mass="72696">MGRTMTDWGSLSHAYGDASDVPELLARLRSGNADEAGQELWASVLHQGTLYDATPPAIVEICRVLAGRAAARAEVAGWLLAQAVESATACPAEDPLALAVLAAAEPAWTWATKAITRSKQAAVAANVLRAYRHRASEALPLLTAAAARWPNRPEFLVAIHVLDPDSPVLAQRLAADDEQQAAVAAVLLINALGGPPDSPLGEKLISASTRVLANGPVTEHLPDTPVKLIMTGITGVDPQFTEPEFAHPPTAPEPAARLVGALLDSRHQPTATEAYVALNDRNLARSRGVADWATGLIVERMDWPGPAADAMMLAAFGLGPRLAPAVDRIAAVDWPDGSMAGGAAMALLARLDPARVEQVPDWLDRGWGHPDLAAHTQTPLNDRVMTAIAGRLRQLGVPTSGPATSSRPWHVRSLTGTTEALRNNEFIAWQGALARGGRAANQQLAELRSGWPDDTVGLGPTRRADHLLGLGDEDSARAWLIDQVSRPDHRLDMDWLWARPADPAVVEAGVATLSTLDPSAYFPSAAIALAGWLAANSDWDPAALFAARAGEPWPAIEMLGLRRYSDRFTADVESWIAPAVPTVITALDTPGQCLAAAPLLRPDELTDGQAEVRRELLVRCATRLPDRSAEAVAVLAAEPATLNEVAGRLRDWLAGDSLFSSLSIGQSAGFTDQEVRDRLLPLVGS</sequence>
<evidence type="ECO:0008006" key="3">
    <source>
        <dbReference type="Google" id="ProtNLM"/>
    </source>
</evidence>
<evidence type="ECO:0000313" key="2">
    <source>
        <dbReference type="Proteomes" id="UP000295680"/>
    </source>
</evidence>
<gene>
    <name evidence="1" type="ORF">EV192_102388</name>
</gene>
<dbReference type="AlphaFoldDB" id="A0A4R2JPX3"/>